<dbReference type="GO" id="GO:2000001">
    <property type="term" value="P:regulation of DNA damage checkpoint"/>
    <property type="evidence" value="ECO:0007669"/>
    <property type="project" value="TreeGrafter"/>
</dbReference>
<dbReference type="PROSITE" id="PS00678">
    <property type="entry name" value="WD_REPEATS_1"/>
    <property type="match status" value="1"/>
</dbReference>
<evidence type="ECO:0000256" key="7">
    <source>
        <dbReference type="PROSITE-ProRule" id="PRU00221"/>
    </source>
</evidence>
<dbReference type="SMART" id="SM00320">
    <property type="entry name" value="WD40"/>
    <property type="match status" value="3"/>
</dbReference>
<dbReference type="InterPro" id="IPR001680">
    <property type="entry name" value="WD40_rpt"/>
</dbReference>
<evidence type="ECO:0000256" key="8">
    <source>
        <dbReference type="RuleBase" id="RU365004"/>
    </source>
</evidence>
<dbReference type="AlphaFoldDB" id="A0A1R0H6P0"/>
<feature type="compositionally biased region" description="Basic and acidic residues" evidence="9">
    <location>
        <begin position="143"/>
        <end position="161"/>
    </location>
</feature>
<protein>
    <recommendedName>
        <fullName evidence="2 8">DNA damage-binding protein CMR1</fullName>
    </recommendedName>
</protein>
<dbReference type="InterPro" id="IPR019775">
    <property type="entry name" value="WD40_repeat_CS"/>
</dbReference>
<reference evidence="10 11" key="1">
    <citation type="journal article" date="2016" name="Mol. Biol. Evol.">
        <title>Genome-Wide Survey of Gut Fungi (Harpellales) Reveals the First Horizontally Transferred Ubiquitin Gene from a Mosquito Host.</title>
        <authorList>
            <person name="Wang Y."/>
            <person name="White M.M."/>
            <person name="Kvist S."/>
            <person name="Moncalvo J.M."/>
        </authorList>
    </citation>
    <scope>NUCLEOTIDE SEQUENCE [LARGE SCALE GENOMIC DNA]</scope>
    <source>
        <strain evidence="10 11">ALG-7-W6</strain>
    </source>
</reference>
<evidence type="ECO:0000256" key="2">
    <source>
        <dbReference type="ARBA" id="ARBA00021132"/>
    </source>
</evidence>
<feature type="region of interest" description="Disordered" evidence="9">
    <location>
        <begin position="22"/>
        <end position="75"/>
    </location>
</feature>
<evidence type="ECO:0000256" key="3">
    <source>
        <dbReference type="ARBA" id="ARBA00022574"/>
    </source>
</evidence>
<dbReference type="EMBL" id="LSSL01000359">
    <property type="protein sequence ID" value="OLY84783.1"/>
    <property type="molecule type" value="Genomic_DNA"/>
</dbReference>
<accession>A0A1R0H6P0</accession>
<dbReference type="PROSITE" id="PS50294">
    <property type="entry name" value="WD_REPEATS_REGION"/>
    <property type="match status" value="1"/>
</dbReference>
<dbReference type="Gene3D" id="2.130.10.10">
    <property type="entry name" value="YVTN repeat-like/Quinoprotein amine dehydrogenase"/>
    <property type="match status" value="1"/>
</dbReference>
<keyword evidence="6 8" id="KW-0238">DNA-binding</keyword>
<feature type="compositionally biased region" description="Basic residues" evidence="9">
    <location>
        <begin position="45"/>
        <end position="55"/>
    </location>
</feature>
<dbReference type="SUPFAM" id="SSF50978">
    <property type="entry name" value="WD40 repeat-like"/>
    <property type="match status" value="1"/>
</dbReference>
<dbReference type="Pfam" id="PF00400">
    <property type="entry name" value="WD40"/>
    <property type="match status" value="2"/>
</dbReference>
<feature type="region of interest" description="Disordered" evidence="9">
    <location>
        <begin position="139"/>
        <end position="161"/>
    </location>
</feature>
<keyword evidence="4" id="KW-0677">Repeat</keyword>
<proteinExistence type="inferred from homology"/>
<dbReference type="GO" id="GO:0006974">
    <property type="term" value="P:DNA damage response"/>
    <property type="evidence" value="ECO:0007669"/>
    <property type="project" value="UniProtKB-KW"/>
</dbReference>
<feature type="repeat" description="WD" evidence="7">
    <location>
        <begin position="404"/>
        <end position="446"/>
    </location>
</feature>
<dbReference type="STRING" id="133383.A0A1R0H6P0"/>
<evidence type="ECO:0000313" key="11">
    <source>
        <dbReference type="Proteomes" id="UP000187455"/>
    </source>
</evidence>
<comment type="function">
    <text evidence="8">DNA-binding protein that binds to both single- and double-stranded DNA. Binds preferentially to UV-damaged DNA. May be involved in DNA-metabolic processes.</text>
</comment>
<evidence type="ECO:0000256" key="1">
    <source>
        <dbReference type="ARBA" id="ARBA00005434"/>
    </source>
</evidence>
<feature type="compositionally biased region" description="Polar residues" evidence="9">
    <location>
        <begin position="297"/>
        <end position="307"/>
    </location>
</feature>
<dbReference type="InterPro" id="IPR036322">
    <property type="entry name" value="WD40_repeat_dom_sf"/>
</dbReference>
<evidence type="ECO:0000256" key="4">
    <source>
        <dbReference type="ARBA" id="ARBA00022737"/>
    </source>
</evidence>
<gene>
    <name evidence="10" type="ORF">AYI68_g1048</name>
</gene>
<evidence type="ECO:0000256" key="9">
    <source>
        <dbReference type="SAM" id="MobiDB-lite"/>
    </source>
</evidence>
<comment type="caution">
    <text evidence="10">The sequence shown here is derived from an EMBL/GenBank/DDBJ whole genome shotgun (WGS) entry which is preliminary data.</text>
</comment>
<comment type="similarity">
    <text evidence="1 8">Belongs to the WD repeat DDB2/WDR76 family.</text>
</comment>
<evidence type="ECO:0000256" key="6">
    <source>
        <dbReference type="ARBA" id="ARBA00023125"/>
    </source>
</evidence>
<dbReference type="Proteomes" id="UP000187455">
    <property type="component" value="Unassembled WGS sequence"/>
</dbReference>
<keyword evidence="3 7" id="KW-0853">WD repeat</keyword>
<dbReference type="InterPro" id="IPR015943">
    <property type="entry name" value="WD40/YVTN_repeat-like_dom_sf"/>
</dbReference>
<dbReference type="PANTHER" id="PTHR14773">
    <property type="entry name" value="WD REPEAT-CONTAINING PROTEIN 76"/>
    <property type="match status" value="1"/>
</dbReference>
<dbReference type="GO" id="GO:0005634">
    <property type="term" value="C:nucleus"/>
    <property type="evidence" value="ECO:0007669"/>
    <property type="project" value="TreeGrafter"/>
</dbReference>
<evidence type="ECO:0000313" key="10">
    <source>
        <dbReference type="EMBL" id="OLY84783.1"/>
    </source>
</evidence>
<feature type="compositionally biased region" description="Basic and acidic residues" evidence="9">
    <location>
        <begin position="265"/>
        <end position="289"/>
    </location>
</feature>
<keyword evidence="5 8" id="KW-0227">DNA damage</keyword>
<feature type="region of interest" description="Disordered" evidence="9">
    <location>
        <begin position="265"/>
        <end position="307"/>
    </location>
</feature>
<dbReference type="PROSITE" id="PS50082">
    <property type="entry name" value="WD_REPEATS_2"/>
    <property type="match status" value="1"/>
</dbReference>
<name>A0A1R0H6P0_9FUNG</name>
<organism evidence="10 11">
    <name type="scientific">Smittium mucronatum</name>
    <dbReference type="NCBI Taxonomy" id="133383"/>
    <lineage>
        <taxon>Eukaryota</taxon>
        <taxon>Fungi</taxon>
        <taxon>Fungi incertae sedis</taxon>
        <taxon>Zoopagomycota</taxon>
        <taxon>Kickxellomycotina</taxon>
        <taxon>Harpellomycetes</taxon>
        <taxon>Harpellales</taxon>
        <taxon>Legeriomycetaceae</taxon>
        <taxon>Smittium</taxon>
    </lineage>
</organism>
<dbReference type="OrthoDB" id="9890280at2759"/>
<evidence type="ECO:0000256" key="5">
    <source>
        <dbReference type="ARBA" id="ARBA00022763"/>
    </source>
</evidence>
<dbReference type="InterPro" id="IPR050853">
    <property type="entry name" value="WD_repeat_DNA-damage-binding"/>
</dbReference>
<sequence length="537" mass="60312">MSEYEKSRLENIRKNEEMLKSLGLDLGKSKKRKSLESKKNSTGASKKHTTSRKKTVVHEQPTRQSSRIKGIKAKAPELDLERAEKLISSRTNRSYGPKTISGVKSLVVNGDANENEEVSKNENDIKYFKLVAEKFSKTSTESDETRVKSENEAKSEEADENIEKYKTSTIVESSGRISNVLEQAEKLALERIFSDMEIRNEEGSVGVVSSRIYSMAIHPSKDLSSILVCAGSKMGSLGFWSAQRSEYRIKDWKSIYNDTLKEMMEDPDEKSDQDIKPKASKLDHLKEEKEDLEEASKSISDPESNRFSFEPHSDVVSTVLIPQQQQNMVYTSGYDGKVLCLDLNHPTIFNKVMNLNEDPKIISIDLQYQSNSETSKNPIIWFSTFSGYGGFSDSRVPGGVVHEFKSHESRSGCISVNPVYKNIIVTSSLDRTVKVWDVRKMNYFVDESFQKLGINGVKRKKDSTEPAKENTSGLEFDPTLADSISEGGCVTSAYFSPDGNRIATASFNDLVSIYSFNGKTSKITDKQFARHNNKTGR</sequence>
<dbReference type="GO" id="GO:0003677">
    <property type="term" value="F:DNA binding"/>
    <property type="evidence" value="ECO:0007669"/>
    <property type="project" value="UniProtKB-UniRule"/>
</dbReference>
<keyword evidence="11" id="KW-1185">Reference proteome</keyword>
<dbReference type="PANTHER" id="PTHR14773:SF0">
    <property type="entry name" value="WD REPEAT-CONTAINING PROTEIN 76"/>
    <property type="match status" value="1"/>
</dbReference>